<keyword evidence="2 3" id="KW-0560">Oxidoreductase</keyword>
<evidence type="ECO:0000313" key="3">
    <source>
        <dbReference type="EMBL" id="CUP82918.1"/>
    </source>
</evidence>
<organism evidence="3 4">
    <name type="scientific">Dorea longicatena</name>
    <dbReference type="NCBI Taxonomy" id="88431"/>
    <lineage>
        <taxon>Bacteria</taxon>
        <taxon>Bacillati</taxon>
        <taxon>Bacillota</taxon>
        <taxon>Clostridia</taxon>
        <taxon>Lachnospirales</taxon>
        <taxon>Lachnospiraceae</taxon>
        <taxon>Dorea</taxon>
    </lineage>
</organism>
<gene>
    <name evidence="3" type="primary">prdB</name>
    <name evidence="3" type="ORF">ERS852526_02073</name>
</gene>
<protein>
    <submittedName>
        <fullName evidence="3">D-proline reductase subunit gamma</fullName>
        <ecNumber evidence="3">1.21.4.1</ecNumber>
    </submittedName>
</protein>
<reference evidence="3 4" key="1">
    <citation type="submission" date="2015-09" db="EMBL/GenBank/DDBJ databases">
        <authorList>
            <consortium name="Pathogen Informatics"/>
        </authorList>
    </citation>
    <scope>NUCLEOTIDE SEQUENCE [LARGE SCALE GENOMIC DNA]</scope>
    <source>
        <strain evidence="3 4">2789STDY5834914</strain>
    </source>
</reference>
<proteinExistence type="predicted"/>
<dbReference type="EC" id="1.21.4.1" evidence="3"/>
<evidence type="ECO:0000256" key="2">
    <source>
        <dbReference type="ARBA" id="ARBA00023002"/>
    </source>
</evidence>
<evidence type="ECO:0000313" key="4">
    <source>
        <dbReference type="Proteomes" id="UP000095485"/>
    </source>
</evidence>
<dbReference type="AlphaFoldDB" id="A0A174RHQ7"/>
<keyword evidence="1" id="KW-0712">Selenocysteine</keyword>
<evidence type="ECO:0000256" key="1">
    <source>
        <dbReference type="ARBA" id="ARBA00022933"/>
    </source>
</evidence>
<dbReference type="EMBL" id="CZAY01000015">
    <property type="protein sequence ID" value="CUP82918.1"/>
    <property type="molecule type" value="Genomic_DNA"/>
</dbReference>
<sequence>MSLTVVKGLQSEIFVPITPPSVWAPVTKELKDMSIALATAAGVHKKSQERFNLAGDWTWRKIENTTPSSDLMVSHGGYDNSDVNKDINCMFPIDRIHELAKEGFIRACAPVHAGFMGGGGNQEKFKHETGPAIAEMFKNEDVDAVILTAG</sequence>
<dbReference type="Pfam" id="PF07355">
    <property type="entry name" value="GRDB"/>
    <property type="match status" value="1"/>
</dbReference>
<name>A0A174RHQ7_9FIRM</name>
<dbReference type="Proteomes" id="UP000095485">
    <property type="component" value="Unassembled WGS sequence"/>
</dbReference>
<dbReference type="InterPro" id="IPR010187">
    <property type="entry name" value="Various_sel_PB"/>
</dbReference>
<dbReference type="STRING" id="88431.ERS852423_01594"/>
<dbReference type="GO" id="GO:0050002">
    <property type="term" value="F:D-proline reductase activity"/>
    <property type="evidence" value="ECO:0007669"/>
    <property type="project" value="UniProtKB-EC"/>
</dbReference>
<accession>A0A174RHQ7</accession>